<keyword evidence="11" id="KW-1185">Reference proteome</keyword>
<gene>
    <name evidence="10" type="ORF">CcCBS67573_g00426</name>
</gene>
<keyword evidence="5" id="KW-0653">Protein transport</keyword>
<name>A0A507FPG3_9FUNG</name>
<evidence type="ECO:0000256" key="4">
    <source>
        <dbReference type="ARBA" id="ARBA00022448"/>
    </source>
</evidence>
<evidence type="ECO:0000313" key="11">
    <source>
        <dbReference type="Proteomes" id="UP000320333"/>
    </source>
</evidence>
<reference evidence="10 11" key="1">
    <citation type="journal article" date="2019" name="Sci. Rep.">
        <title>Comparative genomics of chytrid fungi reveal insights into the obligate biotrophic and pathogenic lifestyle of Synchytrium endobioticum.</title>
        <authorList>
            <person name="van de Vossenberg B.T.L.H."/>
            <person name="Warris S."/>
            <person name="Nguyen H.D.T."/>
            <person name="van Gent-Pelzer M.P.E."/>
            <person name="Joly D.L."/>
            <person name="van de Geest H.C."/>
            <person name="Bonants P.J.M."/>
            <person name="Smith D.S."/>
            <person name="Levesque C.A."/>
            <person name="van der Lee T.A.J."/>
        </authorList>
    </citation>
    <scope>NUCLEOTIDE SEQUENCE [LARGE SCALE GENOMIC DNA]</scope>
    <source>
        <strain evidence="10 11">CBS 675.73</strain>
    </source>
</reference>
<comment type="caution">
    <text evidence="10">The sequence shown here is derived from an EMBL/GenBank/DDBJ whole genome shotgun (WGS) entry which is preliminary data.</text>
</comment>
<evidence type="ECO:0000256" key="9">
    <source>
        <dbReference type="SAM" id="MobiDB-lite"/>
    </source>
</evidence>
<protein>
    <recommendedName>
        <fullName evidence="3">Conserved oligomeric Golgi complex subunit 8</fullName>
    </recommendedName>
    <alternativeName>
        <fullName evidence="8">Component of oligomeric Golgi complex 8</fullName>
    </alternativeName>
</protein>
<dbReference type="GO" id="GO:0006891">
    <property type="term" value="P:intra-Golgi vesicle-mediated transport"/>
    <property type="evidence" value="ECO:0007669"/>
    <property type="project" value="TreeGrafter"/>
</dbReference>
<dbReference type="STRING" id="246404.A0A507FPG3"/>
<dbReference type="InterPro" id="IPR007255">
    <property type="entry name" value="COG8"/>
</dbReference>
<evidence type="ECO:0000256" key="1">
    <source>
        <dbReference type="ARBA" id="ARBA00004395"/>
    </source>
</evidence>
<evidence type="ECO:0000256" key="3">
    <source>
        <dbReference type="ARBA" id="ARBA00020983"/>
    </source>
</evidence>
<dbReference type="OrthoDB" id="1661054at2759"/>
<dbReference type="EMBL" id="QEAP01000006">
    <property type="protein sequence ID" value="TPX78309.1"/>
    <property type="molecule type" value="Genomic_DNA"/>
</dbReference>
<evidence type="ECO:0000256" key="5">
    <source>
        <dbReference type="ARBA" id="ARBA00022927"/>
    </source>
</evidence>
<proteinExistence type="inferred from homology"/>
<dbReference type="GO" id="GO:0000139">
    <property type="term" value="C:Golgi membrane"/>
    <property type="evidence" value="ECO:0007669"/>
    <property type="project" value="UniProtKB-SubCell"/>
</dbReference>
<dbReference type="GO" id="GO:0015031">
    <property type="term" value="P:protein transport"/>
    <property type="evidence" value="ECO:0007669"/>
    <property type="project" value="UniProtKB-KW"/>
</dbReference>
<evidence type="ECO:0000256" key="6">
    <source>
        <dbReference type="ARBA" id="ARBA00023034"/>
    </source>
</evidence>
<keyword evidence="7" id="KW-0472">Membrane</keyword>
<feature type="region of interest" description="Disordered" evidence="9">
    <location>
        <begin position="691"/>
        <end position="722"/>
    </location>
</feature>
<organism evidence="10 11">
    <name type="scientific">Chytriomyces confervae</name>
    <dbReference type="NCBI Taxonomy" id="246404"/>
    <lineage>
        <taxon>Eukaryota</taxon>
        <taxon>Fungi</taxon>
        <taxon>Fungi incertae sedis</taxon>
        <taxon>Chytridiomycota</taxon>
        <taxon>Chytridiomycota incertae sedis</taxon>
        <taxon>Chytridiomycetes</taxon>
        <taxon>Chytridiales</taxon>
        <taxon>Chytriomycetaceae</taxon>
        <taxon>Chytriomyces</taxon>
    </lineage>
</organism>
<evidence type="ECO:0000313" key="10">
    <source>
        <dbReference type="EMBL" id="TPX78309.1"/>
    </source>
</evidence>
<dbReference type="SUPFAM" id="SSF74788">
    <property type="entry name" value="Cullin repeat-like"/>
    <property type="match status" value="1"/>
</dbReference>
<keyword evidence="4" id="KW-0813">Transport</keyword>
<dbReference type="Pfam" id="PF04124">
    <property type="entry name" value="Dor1"/>
    <property type="match status" value="1"/>
</dbReference>
<comment type="subcellular location">
    <subcellularLocation>
        <location evidence="1">Golgi apparatus membrane</location>
        <topology evidence="1">Peripheral membrane protein</topology>
    </subcellularLocation>
</comment>
<dbReference type="GO" id="GO:0017119">
    <property type="term" value="C:Golgi transport complex"/>
    <property type="evidence" value="ECO:0007669"/>
    <property type="project" value="InterPro"/>
</dbReference>
<sequence>MQQQLNSLLMEMGLSQLRQLPVQLAEEQREIDHSLAALASKEHRAFLQMADYLYAGIVRNERGDAGKDSDPITAANAALMLDSVQSGCDNLANALVALSEAAADSDIVSATNSLQNSTSNAVMSTLRLNYDSLMDIISIPSLFDAFVRAGAYEDALDLASFVSRLVLRYPSVTTVQSISAQVSASTSLMLAQLVAILRSNAKLPLCIRVIGYLRRMEVYPETELRLVFLQQKDAYFCQVLAEIRESDPAEHLKKYIEVSRENFFDIITQYKAIFADAAPTGSSTSNHLSATSPTSSYTQAASSTSTTTAIFYPSTRAIATQSILSSYVAHTVSIFLETLKSTLPKLTDTQSINSLLTQTMYYGMSLGRVGCDFRVAATDMYLDAILRVFCSTVDQGLSGYFKWIENNPVANPALGLYVKVVSSAYTNSSTPPRSSVTSSQQGVVNPPSQLNAYPPLAHVLNVFYSAFNGLRVSAPLALRERVRREVEDRLKSVVDSLVKIGGVLEKWADSAAAADGSNGVAQPLKAGANTSTANASTRYLEFCEACRIVSEVMVPAIIEGLEVRLFGISAQLSGSQGMVGAPSTDSYPAAAADIVRRVTAPLVVPLNKFCAVVRKSAATAAAKDAVAAASKDAAAMNAAAKLEMAKLAVDKKDAIEAAKQSSVEIAKEDSVGIAVQDPAIVGGTSVAIARESTPTEQPADLKQTHSTDNVAGQIQADKRRDE</sequence>
<dbReference type="AlphaFoldDB" id="A0A507FPG3"/>
<dbReference type="PANTHER" id="PTHR21311:SF0">
    <property type="entry name" value="CONSERVED OLIGOMERIC GOLGI COMPLEX SUBUNIT 8"/>
    <property type="match status" value="1"/>
</dbReference>
<evidence type="ECO:0000256" key="8">
    <source>
        <dbReference type="ARBA" id="ARBA00031347"/>
    </source>
</evidence>
<comment type="similarity">
    <text evidence="2">Belongs to the COG8 family.</text>
</comment>
<evidence type="ECO:0000256" key="7">
    <source>
        <dbReference type="ARBA" id="ARBA00023136"/>
    </source>
</evidence>
<dbReference type="PANTHER" id="PTHR21311">
    <property type="entry name" value="CONSERVED OLIGOMERIC GOLGI COMPLEX COMPONENT 8"/>
    <property type="match status" value="1"/>
</dbReference>
<accession>A0A507FPG3</accession>
<dbReference type="Proteomes" id="UP000320333">
    <property type="component" value="Unassembled WGS sequence"/>
</dbReference>
<evidence type="ECO:0000256" key="2">
    <source>
        <dbReference type="ARBA" id="ARBA00006419"/>
    </source>
</evidence>
<keyword evidence="6" id="KW-0333">Golgi apparatus</keyword>
<dbReference type="InterPro" id="IPR016159">
    <property type="entry name" value="Cullin_repeat-like_dom_sf"/>
</dbReference>